<reference evidence="7 8" key="1">
    <citation type="submission" date="2017-08" db="EMBL/GenBank/DDBJ databases">
        <title>Halovibrio sewagensis sp. nov., isolated from wastewater of high salinity.</title>
        <authorList>
            <person name="Dong X."/>
            <person name="Zhang G."/>
        </authorList>
    </citation>
    <scope>NUCLEOTIDE SEQUENCE [LARGE SCALE GENOMIC DNA]</scope>
    <source>
        <strain evidence="7 8">YL5-2</strain>
    </source>
</reference>
<comment type="caution">
    <text evidence="7">The sequence shown here is derived from an EMBL/GenBank/DDBJ whole genome shotgun (WGS) entry which is preliminary data.</text>
</comment>
<evidence type="ECO:0000313" key="8">
    <source>
        <dbReference type="Proteomes" id="UP000218896"/>
    </source>
</evidence>
<keyword evidence="4 6" id="KW-0963">Cytoplasm</keyword>
<comment type="similarity">
    <text evidence="2 6">Belongs to the RdgC family.</text>
</comment>
<comment type="subcellular location">
    <subcellularLocation>
        <location evidence="1 6">Cytoplasm</location>
        <location evidence="1 6">Nucleoid</location>
    </subcellularLocation>
</comment>
<dbReference type="PANTHER" id="PTHR38103">
    <property type="entry name" value="RECOMBINATION-ASSOCIATED PROTEIN RDGC"/>
    <property type="match status" value="1"/>
</dbReference>
<dbReference type="PANTHER" id="PTHR38103:SF1">
    <property type="entry name" value="RECOMBINATION-ASSOCIATED PROTEIN RDGC"/>
    <property type="match status" value="1"/>
</dbReference>
<sequence length="307" mass="34418">MWFRNARLYRITKAFEWSAEALEEALAKRAFQPCGPQDTERMGWVSPLGRDGDQLVFTSGECHLVCLRREEKVLPPAVIREEVDERVAAAEEEQGRPLRRKEKTEIKEQVTLELLPRAFTKSRFIHAYIAPSQELVVVDSASSNAAETLLSELRETLGSMPVRPPAVQQSPAFTMTQWLRGEAHPPAGLVPADECELRDDEEQGGVVRIKGVGLDGDEVRAHLDNAMSVTRLALDWEDQLSFMLDDELTIRRLRFGDDLKEKLDDDAGDDRVARFDAAFSLMTLELSRLVPALLEAFGGEDRSALSA</sequence>
<evidence type="ECO:0000256" key="3">
    <source>
        <dbReference type="ARBA" id="ARBA00022296"/>
    </source>
</evidence>
<dbReference type="Proteomes" id="UP000218896">
    <property type="component" value="Unassembled WGS sequence"/>
</dbReference>
<evidence type="ECO:0000256" key="6">
    <source>
        <dbReference type="HAMAP-Rule" id="MF_00194"/>
    </source>
</evidence>
<keyword evidence="8" id="KW-1185">Reference proteome</keyword>
<gene>
    <name evidence="6" type="primary">rdgC</name>
    <name evidence="7" type="ORF">CK501_11210</name>
</gene>
<proteinExistence type="inferred from homology"/>
<evidence type="ECO:0000313" key="7">
    <source>
        <dbReference type="EMBL" id="PAU80236.1"/>
    </source>
</evidence>
<dbReference type="NCBIfam" id="NF001462">
    <property type="entry name" value="PRK00321.1-3"/>
    <property type="match status" value="1"/>
</dbReference>
<dbReference type="Pfam" id="PF04381">
    <property type="entry name" value="RdgC"/>
    <property type="match status" value="1"/>
</dbReference>
<dbReference type="OrthoDB" id="5290530at2"/>
<evidence type="ECO:0000256" key="5">
    <source>
        <dbReference type="ARBA" id="ARBA00023172"/>
    </source>
</evidence>
<evidence type="ECO:0000256" key="4">
    <source>
        <dbReference type="ARBA" id="ARBA00022490"/>
    </source>
</evidence>
<dbReference type="EMBL" id="NSKD01000004">
    <property type="protein sequence ID" value="PAU80236.1"/>
    <property type="molecule type" value="Genomic_DNA"/>
</dbReference>
<dbReference type="HAMAP" id="MF_00194">
    <property type="entry name" value="RdgC"/>
    <property type="match status" value="1"/>
</dbReference>
<organism evidence="7 8">
    <name type="scientific">Halovibrio salipaludis</name>
    <dbReference type="NCBI Taxonomy" id="2032626"/>
    <lineage>
        <taxon>Bacteria</taxon>
        <taxon>Pseudomonadati</taxon>
        <taxon>Pseudomonadota</taxon>
        <taxon>Gammaproteobacteria</taxon>
        <taxon>Oceanospirillales</taxon>
        <taxon>Halomonadaceae</taxon>
        <taxon>Halovibrio</taxon>
    </lineage>
</organism>
<dbReference type="GO" id="GO:0000018">
    <property type="term" value="P:regulation of DNA recombination"/>
    <property type="evidence" value="ECO:0007669"/>
    <property type="project" value="TreeGrafter"/>
</dbReference>
<name>A0A2A2F472_9GAMM</name>
<dbReference type="GO" id="GO:0043590">
    <property type="term" value="C:bacterial nucleoid"/>
    <property type="evidence" value="ECO:0007669"/>
    <property type="project" value="TreeGrafter"/>
</dbReference>
<dbReference type="NCBIfam" id="NF001464">
    <property type="entry name" value="PRK00321.1-5"/>
    <property type="match status" value="1"/>
</dbReference>
<dbReference type="AlphaFoldDB" id="A0A2A2F472"/>
<dbReference type="GO" id="GO:0006310">
    <property type="term" value="P:DNA recombination"/>
    <property type="evidence" value="ECO:0007669"/>
    <property type="project" value="UniProtKB-UniRule"/>
</dbReference>
<comment type="function">
    <text evidence="6">May be involved in recombination.</text>
</comment>
<protein>
    <recommendedName>
        <fullName evidence="3 6">Recombination-associated protein RdgC</fullName>
    </recommendedName>
</protein>
<dbReference type="RefSeq" id="WP_095617853.1">
    <property type="nucleotide sequence ID" value="NZ_NSKD01000004.1"/>
</dbReference>
<dbReference type="GO" id="GO:0005737">
    <property type="term" value="C:cytoplasm"/>
    <property type="evidence" value="ECO:0007669"/>
    <property type="project" value="UniProtKB-UniRule"/>
</dbReference>
<keyword evidence="5 6" id="KW-0233">DNA recombination</keyword>
<dbReference type="GO" id="GO:0003690">
    <property type="term" value="F:double-stranded DNA binding"/>
    <property type="evidence" value="ECO:0007669"/>
    <property type="project" value="TreeGrafter"/>
</dbReference>
<accession>A0A2A2F472</accession>
<evidence type="ECO:0000256" key="2">
    <source>
        <dbReference type="ARBA" id="ARBA00008657"/>
    </source>
</evidence>
<dbReference type="InterPro" id="IPR007476">
    <property type="entry name" value="RdgC"/>
</dbReference>
<evidence type="ECO:0000256" key="1">
    <source>
        <dbReference type="ARBA" id="ARBA00004453"/>
    </source>
</evidence>